<keyword evidence="9" id="KW-0067">ATP-binding</keyword>
<dbReference type="GO" id="GO:0005524">
    <property type="term" value="F:ATP binding"/>
    <property type="evidence" value="ECO:0007669"/>
    <property type="project" value="UniProtKB-KW"/>
</dbReference>
<feature type="domain" description="PAS" evidence="13">
    <location>
        <begin position="501"/>
        <end position="568"/>
    </location>
</feature>
<keyword evidence="4" id="KW-0349">Heme</keyword>
<name>A0A6B8LZ96_9HYPH</name>
<evidence type="ECO:0000313" key="15">
    <source>
        <dbReference type="EMBL" id="QGM96784.1"/>
    </source>
</evidence>
<dbReference type="InterPro" id="IPR001932">
    <property type="entry name" value="PPM-type_phosphatase-like_dom"/>
</dbReference>
<proteinExistence type="predicted"/>
<evidence type="ECO:0000256" key="8">
    <source>
        <dbReference type="ARBA" id="ARBA00022801"/>
    </source>
</evidence>
<feature type="domain" description="PAS" evidence="13">
    <location>
        <begin position="374"/>
        <end position="452"/>
    </location>
</feature>
<dbReference type="InterPro" id="IPR000014">
    <property type="entry name" value="PAS"/>
</dbReference>
<dbReference type="SUPFAM" id="SSF55785">
    <property type="entry name" value="PYP-like sensor domain (PAS domain)"/>
    <property type="match status" value="5"/>
</dbReference>
<evidence type="ECO:0000256" key="4">
    <source>
        <dbReference type="ARBA" id="ARBA00022617"/>
    </source>
</evidence>
<dbReference type="FunFam" id="3.30.450.20:FF:000060">
    <property type="entry name" value="Sensor protein FixL"/>
    <property type="match status" value="1"/>
</dbReference>
<keyword evidence="8" id="KW-0378">Hydrolase</keyword>
<dbReference type="KEGG" id="mpar:F7D14_04380"/>
<dbReference type="InterPro" id="IPR013767">
    <property type="entry name" value="PAS_fold"/>
</dbReference>
<dbReference type="Pfam" id="PF07228">
    <property type="entry name" value="SpoIIE"/>
    <property type="match status" value="1"/>
</dbReference>
<dbReference type="InterPro" id="IPR001610">
    <property type="entry name" value="PAC"/>
</dbReference>
<keyword evidence="5" id="KW-0808">Transferase</keyword>
<evidence type="ECO:0000256" key="2">
    <source>
        <dbReference type="ARBA" id="ARBA00001971"/>
    </source>
</evidence>
<keyword evidence="4" id="KW-0479">Metal-binding</keyword>
<dbReference type="SMART" id="SM00086">
    <property type="entry name" value="PAC"/>
    <property type="match status" value="5"/>
</dbReference>
<dbReference type="Pfam" id="PF00989">
    <property type="entry name" value="PAS"/>
    <property type="match status" value="3"/>
</dbReference>
<dbReference type="InterPro" id="IPR036457">
    <property type="entry name" value="PPM-type-like_dom_sf"/>
</dbReference>
<comment type="function">
    <text evidence="11">Putative oxygen sensor; modulates the activity of FixJ, a transcriptional activator of nitrogen fixation fixK gene. FixL probably acts as a kinase that phosphorylates FixJ.</text>
</comment>
<evidence type="ECO:0000313" key="16">
    <source>
        <dbReference type="Proteomes" id="UP000422569"/>
    </source>
</evidence>
<evidence type="ECO:0000256" key="9">
    <source>
        <dbReference type="ARBA" id="ARBA00022840"/>
    </source>
</evidence>
<feature type="domain" description="PAS" evidence="13">
    <location>
        <begin position="5"/>
        <end position="53"/>
    </location>
</feature>
<feature type="domain" description="PAS" evidence="13">
    <location>
        <begin position="124"/>
        <end position="193"/>
    </location>
</feature>
<keyword evidence="7" id="KW-0418">Kinase</keyword>
<evidence type="ECO:0000256" key="1">
    <source>
        <dbReference type="ARBA" id="ARBA00000085"/>
    </source>
</evidence>
<comment type="cofactor">
    <cofactor evidence="2">
        <name>heme</name>
        <dbReference type="ChEBI" id="CHEBI:30413"/>
    </cofactor>
</comment>
<evidence type="ECO:0000259" key="14">
    <source>
        <dbReference type="PROSITE" id="PS50113"/>
    </source>
</evidence>
<evidence type="ECO:0000256" key="3">
    <source>
        <dbReference type="ARBA" id="ARBA00012438"/>
    </source>
</evidence>
<dbReference type="PROSITE" id="PS50113">
    <property type="entry name" value="PAC"/>
    <property type="match status" value="3"/>
</dbReference>
<dbReference type="PROSITE" id="PS50112">
    <property type="entry name" value="PAS"/>
    <property type="match status" value="5"/>
</dbReference>
<feature type="domain" description="PAS" evidence="13">
    <location>
        <begin position="252"/>
        <end position="318"/>
    </location>
</feature>
<dbReference type="InterPro" id="IPR000700">
    <property type="entry name" value="PAS-assoc_C"/>
</dbReference>
<dbReference type="PANTHER" id="PTHR43156:SF2">
    <property type="entry name" value="STAGE II SPORULATION PROTEIN E"/>
    <property type="match status" value="1"/>
</dbReference>
<feature type="domain" description="PAC" evidence="14">
    <location>
        <begin position="441"/>
        <end position="498"/>
    </location>
</feature>
<evidence type="ECO:0000256" key="12">
    <source>
        <dbReference type="ARBA" id="ARBA00070616"/>
    </source>
</evidence>
<dbReference type="Pfam" id="PF13426">
    <property type="entry name" value="PAS_9"/>
    <property type="match status" value="2"/>
</dbReference>
<evidence type="ECO:0000256" key="7">
    <source>
        <dbReference type="ARBA" id="ARBA00022777"/>
    </source>
</evidence>
<dbReference type="GO" id="GO:0006355">
    <property type="term" value="P:regulation of DNA-templated transcription"/>
    <property type="evidence" value="ECO:0007669"/>
    <property type="project" value="InterPro"/>
</dbReference>
<feature type="domain" description="PAC" evidence="14">
    <location>
        <begin position="321"/>
        <end position="373"/>
    </location>
</feature>
<evidence type="ECO:0000256" key="6">
    <source>
        <dbReference type="ARBA" id="ARBA00022741"/>
    </source>
</evidence>
<dbReference type="InterPro" id="IPR035965">
    <property type="entry name" value="PAS-like_dom_sf"/>
</dbReference>
<gene>
    <name evidence="15" type="ORF">F7D14_04380</name>
</gene>
<keyword evidence="10" id="KW-0408">Iron</keyword>
<dbReference type="GO" id="GO:0016791">
    <property type="term" value="F:phosphatase activity"/>
    <property type="evidence" value="ECO:0007669"/>
    <property type="project" value="TreeGrafter"/>
</dbReference>
<dbReference type="AlphaFoldDB" id="A0A6B8LZ96"/>
<dbReference type="EC" id="2.7.13.3" evidence="3"/>
<dbReference type="Gene3D" id="3.30.450.20">
    <property type="entry name" value="PAS domain"/>
    <property type="match status" value="5"/>
</dbReference>
<feature type="domain" description="PAC" evidence="14">
    <location>
        <begin position="569"/>
        <end position="623"/>
    </location>
</feature>
<dbReference type="RefSeq" id="WP_016919644.1">
    <property type="nucleotide sequence ID" value="NZ_CP044331.1"/>
</dbReference>
<evidence type="ECO:0000256" key="5">
    <source>
        <dbReference type="ARBA" id="ARBA00022679"/>
    </source>
</evidence>
<sequence length="864" mass="96144">MPASEADLAHAILDAEDDALFVLDASGGVSAMNGAAERLTGYCEAELAGDGLLGKNIVENISVETAAAATAPREGRVRVRRRDGTAIDADYAMRPLVIADRPITILRLRPHSQEQAPDAPLEDTIKKLSAIFDGMADGLVLIDEVGLMHLFSAGAERLFGYSASEAVGGNVKMLMPSPYREQHDAYLRAYRETGVKKIIGVGREVVGRRKDGSVFPMYLSIGEIWLSGERYFVGMTHDLTRLKLTEERLLILSAAMDQSPVGFMIANRAGQIQYVNGAFTRLTGYAAEELVGENPRVLQSETTPREQYRRLWDAIREGREWRGEIQDRRKDGSLYWALEMITPLREASGQVTHYLAIQQDITEQKRDKEALAESEERFRKVAEMAGEWLWEQDAQGRYTYSSNAVRSILGIEPEEVVGRTYSSLFASDGAHPSDAVLFKETNAEFHRVVNSYRRKDGRRISTESSGAPIFDDKGRLMKWRGIDRDITAEKDYEDRLRVRDRALESLHVGVAISDARAPGQPNIYVNPALSRMTGYSRDELLGRSMHLLQGPETDREALLEIKRALARGEGCEVTLKNYRKNGEAFWNELIISPVRDGNGVVTHYVGIQTDVTERRRAEESRRELEIAKQIQLSLLPHAPLCVAGASIFGVCKPATHVGGDYFDYFENAGSLDAAIADVSGHSVGAALMMTVVRSMLRAEARKAVDARSNPAAVLQDLNDLLHGDLTQAELFITMFYCRYDPLRRRLRYANGGHNPALLLRTQERHCRQLDGDGLVLGVDRAAVFEDCCLPLQKDDKVLLYTDGVTEAQNVAGDFYGVERLCKAFEANRLLPPQPLVHAILGDMHRFCDRVPASDDIAMVVMQIL</sequence>
<accession>A0A6B8LZ96</accession>
<dbReference type="GO" id="GO:0004673">
    <property type="term" value="F:protein histidine kinase activity"/>
    <property type="evidence" value="ECO:0007669"/>
    <property type="project" value="UniProtKB-EC"/>
</dbReference>
<evidence type="ECO:0000256" key="10">
    <source>
        <dbReference type="ARBA" id="ARBA00023004"/>
    </source>
</evidence>
<dbReference type="Proteomes" id="UP000422569">
    <property type="component" value="Chromosome"/>
</dbReference>
<organism evidence="15 16">
    <name type="scientific">Methylocystis parvus</name>
    <dbReference type="NCBI Taxonomy" id="134"/>
    <lineage>
        <taxon>Bacteria</taxon>
        <taxon>Pseudomonadati</taxon>
        <taxon>Pseudomonadota</taxon>
        <taxon>Alphaproteobacteria</taxon>
        <taxon>Hyphomicrobiales</taxon>
        <taxon>Methylocystaceae</taxon>
        <taxon>Methylocystis</taxon>
    </lineage>
</organism>
<comment type="catalytic activity">
    <reaction evidence="1">
        <text>ATP + protein L-histidine = ADP + protein N-phospho-L-histidine.</text>
        <dbReference type="EC" id="2.7.13.3"/>
    </reaction>
</comment>
<dbReference type="InterPro" id="IPR052016">
    <property type="entry name" value="Bact_Sigma-Reg"/>
</dbReference>
<dbReference type="PANTHER" id="PTHR43156">
    <property type="entry name" value="STAGE II SPORULATION PROTEIN E-RELATED"/>
    <property type="match status" value="1"/>
</dbReference>
<dbReference type="SUPFAM" id="SSF81606">
    <property type="entry name" value="PP2C-like"/>
    <property type="match status" value="1"/>
</dbReference>
<keyword evidence="16" id="KW-1185">Reference proteome</keyword>
<reference evidence="15 16" key="1">
    <citation type="submission" date="2019-09" db="EMBL/GenBank/DDBJ databases">
        <title>Isolation and complete genome sequencing of Methylocystis species.</title>
        <authorList>
            <person name="Rumah B.L."/>
            <person name="Stead C.E."/>
            <person name="Stevens B.C."/>
            <person name="Minton N.P."/>
            <person name="Grosse-Honebrink A."/>
            <person name="Zhang Y."/>
        </authorList>
    </citation>
    <scope>NUCLEOTIDE SEQUENCE [LARGE SCALE GENOMIC DNA]</scope>
    <source>
        <strain evidence="15 16">BRCS2</strain>
    </source>
</reference>
<dbReference type="SMART" id="SM00331">
    <property type="entry name" value="PP2C_SIG"/>
    <property type="match status" value="1"/>
</dbReference>
<evidence type="ECO:0000256" key="11">
    <source>
        <dbReference type="ARBA" id="ARBA00059827"/>
    </source>
</evidence>
<evidence type="ECO:0000259" key="13">
    <source>
        <dbReference type="PROSITE" id="PS50112"/>
    </source>
</evidence>
<dbReference type="CDD" id="cd00130">
    <property type="entry name" value="PAS"/>
    <property type="match status" value="5"/>
</dbReference>
<protein>
    <recommendedName>
        <fullName evidence="12">Sensor protein FixL</fullName>
        <ecNumber evidence="3">2.7.13.3</ecNumber>
    </recommendedName>
</protein>
<dbReference type="SMART" id="SM00091">
    <property type="entry name" value="PAS"/>
    <property type="match status" value="5"/>
</dbReference>
<dbReference type="NCBIfam" id="TIGR00229">
    <property type="entry name" value="sensory_box"/>
    <property type="match status" value="5"/>
</dbReference>
<keyword evidence="6" id="KW-0547">Nucleotide-binding</keyword>
<dbReference type="Gene3D" id="3.60.40.10">
    <property type="entry name" value="PPM-type phosphatase domain"/>
    <property type="match status" value="1"/>
</dbReference>
<dbReference type="EMBL" id="CP044331">
    <property type="protein sequence ID" value="QGM96784.1"/>
    <property type="molecule type" value="Genomic_DNA"/>
</dbReference>